<dbReference type="Gene3D" id="3.40.960.10">
    <property type="entry name" value="VSR Endonuclease"/>
    <property type="match status" value="1"/>
</dbReference>
<evidence type="ECO:0000256" key="5">
    <source>
        <dbReference type="ARBA" id="ARBA00023204"/>
    </source>
</evidence>
<dbReference type="OrthoDB" id="9801520at2"/>
<keyword evidence="2 6" id="KW-0255">Endonuclease</keyword>
<comment type="function">
    <text evidence="6">May nick specific sequences that contain T:G mispairs resulting from m5C-deamination.</text>
</comment>
<keyword evidence="3 6" id="KW-0227">DNA damage</keyword>
<comment type="similarity">
    <text evidence="6">Belongs to the vsr family.</text>
</comment>
<dbReference type="SUPFAM" id="SSF52980">
    <property type="entry name" value="Restriction endonuclease-like"/>
    <property type="match status" value="1"/>
</dbReference>
<sequence>MPDNLTPEQRSYCMSRIKGKDTGLEMRVRSELHRRGFRFRKHVKELPGKPDVVFTKAKVAVFIDGDFWHGYGFSEWRHKVSDFWKKKIQSNIERDRRNHEELVKMGWTVIRLWQHDLEQDFNRCIARIIEAVRG</sequence>
<reference evidence="8" key="1">
    <citation type="submission" date="2016-11" db="EMBL/GenBank/DDBJ databases">
        <authorList>
            <person name="Varghese N."/>
            <person name="Submissions S."/>
        </authorList>
    </citation>
    <scope>NUCLEOTIDE SEQUENCE [LARGE SCALE GENOMIC DNA]</scope>
    <source>
        <strain evidence="8">DSM 9756</strain>
    </source>
</reference>
<dbReference type="Pfam" id="PF03852">
    <property type="entry name" value="Vsr"/>
    <property type="match status" value="1"/>
</dbReference>
<keyword evidence="8" id="KW-1185">Reference proteome</keyword>
<dbReference type="InterPro" id="IPR004603">
    <property type="entry name" value="DNA_mismatch_endonuc_vsr"/>
</dbReference>
<proteinExistence type="inferred from homology"/>
<dbReference type="GO" id="GO:0016787">
    <property type="term" value="F:hydrolase activity"/>
    <property type="evidence" value="ECO:0007669"/>
    <property type="project" value="UniProtKB-KW"/>
</dbReference>
<dbReference type="AlphaFoldDB" id="A0A1M5IVT7"/>
<gene>
    <name evidence="7" type="ORF">SAMN02745206_03681</name>
</gene>
<dbReference type="PIRSF" id="PIRSF018267">
    <property type="entry name" value="VSR_endonuc"/>
    <property type="match status" value="1"/>
</dbReference>
<dbReference type="CDD" id="cd00221">
    <property type="entry name" value="Vsr"/>
    <property type="match status" value="1"/>
</dbReference>
<dbReference type="EC" id="3.1.-.-" evidence="6"/>
<protein>
    <recommendedName>
        <fullName evidence="6">Very short patch repair endonuclease</fullName>
        <ecNumber evidence="6">3.1.-.-</ecNumber>
    </recommendedName>
</protein>
<dbReference type="NCBIfam" id="TIGR00632">
    <property type="entry name" value="vsr"/>
    <property type="match status" value="1"/>
</dbReference>
<keyword evidence="5 6" id="KW-0234">DNA repair</keyword>
<dbReference type="STRING" id="1121391.SAMN02745206_03681"/>
<dbReference type="EMBL" id="FQVB01000062">
    <property type="protein sequence ID" value="SHG32414.1"/>
    <property type="molecule type" value="Genomic_DNA"/>
</dbReference>
<evidence type="ECO:0000256" key="4">
    <source>
        <dbReference type="ARBA" id="ARBA00022801"/>
    </source>
</evidence>
<evidence type="ECO:0000256" key="6">
    <source>
        <dbReference type="PIRNR" id="PIRNR018267"/>
    </source>
</evidence>
<dbReference type="RefSeq" id="WP_073042128.1">
    <property type="nucleotide sequence ID" value="NZ_FQVB01000062.1"/>
</dbReference>
<name>A0A1M5IVT7_9BACT</name>
<keyword evidence="4 6" id="KW-0378">Hydrolase</keyword>
<dbReference type="GO" id="GO:0004519">
    <property type="term" value="F:endonuclease activity"/>
    <property type="evidence" value="ECO:0007669"/>
    <property type="project" value="UniProtKB-KW"/>
</dbReference>
<evidence type="ECO:0000256" key="2">
    <source>
        <dbReference type="ARBA" id="ARBA00022759"/>
    </source>
</evidence>
<evidence type="ECO:0000313" key="7">
    <source>
        <dbReference type="EMBL" id="SHG32414.1"/>
    </source>
</evidence>
<organism evidence="7 8">
    <name type="scientific">Desulfacinum infernum DSM 9756</name>
    <dbReference type="NCBI Taxonomy" id="1121391"/>
    <lineage>
        <taxon>Bacteria</taxon>
        <taxon>Pseudomonadati</taxon>
        <taxon>Thermodesulfobacteriota</taxon>
        <taxon>Syntrophobacteria</taxon>
        <taxon>Syntrophobacterales</taxon>
        <taxon>Syntrophobacteraceae</taxon>
        <taxon>Desulfacinum</taxon>
    </lineage>
</organism>
<dbReference type="GO" id="GO:0006298">
    <property type="term" value="P:mismatch repair"/>
    <property type="evidence" value="ECO:0007669"/>
    <property type="project" value="UniProtKB-UniRule"/>
</dbReference>
<dbReference type="InterPro" id="IPR011335">
    <property type="entry name" value="Restrct_endonuc-II-like"/>
</dbReference>
<dbReference type="Proteomes" id="UP000184076">
    <property type="component" value="Unassembled WGS sequence"/>
</dbReference>
<accession>A0A1M5IVT7</accession>
<evidence type="ECO:0000256" key="3">
    <source>
        <dbReference type="ARBA" id="ARBA00022763"/>
    </source>
</evidence>
<evidence type="ECO:0000313" key="8">
    <source>
        <dbReference type="Proteomes" id="UP000184076"/>
    </source>
</evidence>
<evidence type="ECO:0000256" key="1">
    <source>
        <dbReference type="ARBA" id="ARBA00022722"/>
    </source>
</evidence>
<keyword evidence="1 6" id="KW-0540">Nuclease</keyword>